<reference evidence="3 4" key="1">
    <citation type="submission" date="2020-08" db="EMBL/GenBank/DDBJ databases">
        <title>Genome sequence of Phycicoccus endophyticus JCM 31784T.</title>
        <authorList>
            <person name="Hyun D.-W."/>
            <person name="Bae J.-W."/>
        </authorList>
    </citation>
    <scope>NUCLEOTIDE SEQUENCE [LARGE SCALE GENOMIC DNA]</scope>
    <source>
        <strain evidence="3 4">JCM 31784</strain>
    </source>
</reference>
<dbReference type="KEGG" id="pei:H9L10_03265"/>
<proteinExistence type="inferred from homology"/>
<dbReference type="AlphaFoldDB" id="A0A7G9R5L6"/>
<comment type="catalytic activity">
    <reaction evidence="2">
        <text>a 3'-end 2',3'-cyclophospho-ribonucleotide-RNA + H2O = a 3'-end 2'-phospho-ribonucleotide-RNA + H(+)</text>
        <dbReference type="Rhea" id="RHEA:11828"/>
        <dbReference type="Rhea" id="RHEA-COMP:10464"/>
        <dbReference type="Rhea" id="RHEA-COMP:17353"/>
        <dbReference type="ChEBI" id="CHEBI:15377"/>
        <dbReference type="ChEBI" id="CHEBI:15378"/>
        <dbReference type="ChEBI" id="CHEBI:83064"/>
        <dbReference type="ChEBI" id="CHEBI:173113"/>
        <dbReference type="EC" id="3.1.4.58"/>
    </reaction>
</comment>
<keyword evidence="1 2" id="KW-0378">Hydrolase</keyword>
<dbReference type="EC" id="3.1.4.58" evidence="2"/>
<protein>
    <recommendedName>
        <fullName evidence="2">RNA 2',3'-cyclic phosphodiesterase</fullName>
        <shortName evidence="2">RNA 2',3'-CPDase</shortName>
        <ecNumber evidence="2">3.1.4.58</ecNumber>
    </recommendedName>
</protein>
<comment type="function">
    <text evidence="2">Hydrolyzes RNA 2',3'-cyclic phosphodiester to an RNA 2'-phosphomonoester.</text>
</comment>
<name>A0A7G9R5L6_9MICO</name>
<evidence type="ECO:0000256" key="1">
    <source>
        <dbReference type="ARBA" id="ARBA00022801"/>
    </source>
</evidence>
<sequence>MRVFVAVVPPEPVLEHLEHRLEPRRATPGPRWTPPGQWHLTLAFAGDAPARTLEPLLERLREVAARHPAPHLRVRGAGCFPDVTRARVLWAGLAADEGLARLAAAARSALAVAGAAPQGGPFVPHLTLARFPRPLEATRWVRVLHGYEGPPWVADELVLVESHLPRSAGHRPRHETLAGFPFAHAPTTG</sequence>
<dbReference type="GO" id="GO:0008664">
    <property type="term" value="F:RNA 2',3'-cyclic 3'-phosphodiesterase activity"/>
    <property type="evidence" value="ECO:0007669"/>
    <property type="project" value="UniProtKB-EC"/>
</dbReference>
<dbReference type="GO" id="GO:0004113">
    <property type="term" value="F:2',3'-cyclic-nucleotide 3'-phosphodiesterase activity"/>
    <property type="evidence" value="ECO:0007669"/>
    <property type="project" value="InterPro"/>
</dbReference>
<comment type="similarity">
    <text evidence="2">Belongs to the 2H phosphoesterase superfamily. ThpR family.</text>
</comment>
<feature type="active site" description="Proton acceptor" evidence="2">
    <location>
        <position position="125"/>
    </location>
</feature>
<accession>A0A7G9R5L6</accession>
<organism evidence="3 4">
    <name type="scientific">Phycicoccus endophyticus</name>
    <dbReference type="NCBI Taxonomy" id="1690220"/>
    <lineage>
        <taxon>Bacteria</taxon>
        <taxon>Bacillati</taxon>
        <taxon>Actinomycetota</taxon>
        <taxon>Actinomycetes</taxon>
        <taxon>Micrococcales</taxon>
        <taxon>Intrasporangiaceae</taxon>
        <taxon>Phycicoccus</taxon>
    </lineage>
</organism>
<dbReference type="InterPro" id="IPR009097">
    <property type="entry name" value="Cyclic_Pdiesterase"/>
</dbReference>
<feature type="active site" description="Proton donor" evidence="2">
    <location>
        <position position="39"/>
    </location>
</feature>
<dbReference type="NCBIfam" id="TIGR02258">
    <property type="entry name" value="2_5_ligase"/>
    <property type="match status" value="1"/>
</dbReference>
<dbReference type="PANTHER" id="PTHR35561:SF1">
    <property type="entry name" value="RNA 2',3'-CYCLIC PHOSPHODIESTERASE"/>
    <property type="match status" value="1"/>
</dbReference>
<evidence type="ECO:0000313" key="4">
    <source>
        <dbReference type="Proteomes" id="UP000515976"/>
    </source>
</evidence>
<dbReference type="SUPFAM" id="SSF55144">
    <property type="entry name" value="LigT-like"/>
    <property type="match status" value="1"/>
</dbReference>
<dbReference type="Pfam" id="PF13563">
    <property type="entry name" value="2_5_RNA_ligase2"/>
    <property type="match status" value="1"/>
</dbReference>
<dbReference type="EMBL" id="CP060712">
    <property type="protein sequence ID" value="QNN50891.1"/>
    <property type="molecule type" value="Genomic_DNA"/>
</dbReference>
<dbReference type="PANTHER" id="PTHR35561">
    <property type="entry name" value="RNA 2',3'-CYCLIC PHOSPHODIESTERASE"/>
    <property type="match status" value="1"/>
</dbReference>
<dbReference type="HAMAP" id="MF_01940">
    <property type="entry name" value="RNA_CPDase"/>
    <property type="match status" value="1"/>
</dbReference>
<evidence type="ECO:0000256" key="2">
    <source>
        <dbReference type="HAMAP-Rule" id="MF_01940"/>
    </source>
</evidence>
<dbReference type="InterPro" id="IPR004175">
    <property type="entry name" value="RNA_CPDase"/>
</dbReference>
<keyword evidence="4" id="KW-1185">Reference proteome</keyword>
<dbReference type="Proteomes" id="UP000515976">
    <property type="component" value="Chromosome"/>
</dbReference>
<feature type="short sequence motif" description="HXTX 2" evidence="2">
    <location>
        <begin position="125"/>
        <end position="128"/>
    </location>
</feature>
<feature type="short sequence motif" description="HXTX 1" evidence="2">
    <location>
        <begin position="39"/>
        <end position="42"/>
    </location>
</feature>
<gene>
    <name evidence="3" type="primary">thpR</name>
    <name evidence="3" type="ORF">H9L10_03265</name>
</gene>
<dbReference type="Gene3D" id="3.90.1140.10">
    <property type="entry name" value="Cyclic phosphodiesterase"/>
    <property type="match status" value="1"/>
</dbReference>
<evidence type="ECO:0000313" key="3">
    <source>
        <dbReference type="EMBL" id="QNN50891.1"/>
    </source>
</evidence>